<dbReference type="Proteomes" id="UP000688137">
    <property type="component" value="Unassembled WGS sequence"/>
</dbReference>
<organism evidence="7 8">
    <name type="scientific">Paramecium primaurelia</name>
    <dbReference type="NCBI Taxonomy" id="5886"/>
    <lineage>
        <taxon>Eukaryota</taxon>
        <taxon>Sar</taxon>
        <taxon>Alveolata</taxon>
        <taxon>Ciliophora</taxon>
        <taxon>Intramacronucleata</taxon>
        <taxon>Oligohymenophorea</taxon>
        <taxon>Peniculida</taxon>
        <taxon>Parameciidae</taxon>
        <taxon>Paramecium</taxon>
    </lineage>
</organism>
<proteinExistence type="predicted"/>
<dbReference type="GO" id="GO:0005506">
    <property type="term" value="F:iron ion binding"/>
    <property type="evidence" value="ECO:0007669"/>
    <property type="project" value="InterPro"/>
</dbReference>
<dbReference type="GO" id="GO:0016020">
    <property type="term" value="C:membrane"/>
    <property type="evidence" value="ECO:0007669"/>
    <property type="project" value="UniProtKB-SubCell"/>
</dbReference>
<dbReference type="GO" id="GO:0008610">
    <property type="term" value="P:lipid biosynthetic process"/>
    <property type="evidence" value="ECO:0007669"/>
    <property type="project" value="InterPro"/>
</dbReference>
<dbReference type="InterPro" id="IPR006694">
    <property type="entry name" value="Fatty_acid_hydroxylase"/>
</dbReference>
<accession>A0A8S1MX04</accession>
<keyword evidence="8" id="KW-1185">Reference proteome</keyword>
<name>A0A8S1MX04_PARPR</name>
<evidence type="ECO:0000313" key="7">
    <source>
        <dbReference type="EMBL" id="CAD8081996.1"/>
    </source>
</evidence>
<keyword evidence="4 5" id="KW-0472">Membrane</keyword>
<comment type="subcellular location">
    <subcellularLocation>
        <location evidence="1">Membrane</location>
    </subcellularLocation>
</comment>
<dbReference type="EMBL" id="CAJJDM010000070">
    <property type="protein sequence ID" value="CAD8081996.1"/>
    <property type="molecule type" value="Genomic_DNA"/>
</dbReference>
<comment type="caution">
    <text evidence="7">The sequence shown here is derived from an EMBL/GenBank/DDBJ whole genome shotgun (WGS) entry which is preliminary data.</text>
</comment>
<dbReference type="PANTHER" id="PTHR11863">
    <property type="entry name" value="STEROL DESATURASE"/>
    <property type="match status" value="1"/>
</dbReference>
<evidence type="ECO:0000256" key="5">
    <source>
        <dbReference type="SAM" id="Phobius"/>
    </source>
</evidence>
<evidence type="ECO:0000256" key="2">
    <source>
        <dbReference type="ARBA" id="ARBA00022692"/>
    </source>
</evidence>
<evidence type="ECO:0000313" key="8">
    <source>
        <dbReference type="Proteomes" id="UP000688137"/>
    </source>
</evidence>
<evidence type="ECO:0000256" key="3">
    <source>
        <dbReference type="ARBA" id="ARBA00022989"/>
    </source>
</evidence>
<keyword evidence="3 5" id="KW-1133">Transmembrane helix</keyword>
<dbReference type="GO" id="GO:0016491">
    <property type="term" value="F:oxidoreductase activity"/>
    <property type="evidence" value="ECO:0007669"/>
    <property type="project" value="InterPro"/>
</dbReference>
<feature type="domain" description="Fatty acid hydroxylase" evidence="6">
    <location>
        <begin position="122"/>
        <end position="239"/>
    </location>
</feature>
<protein>
    <recommendedName>
        <fullName evidence="6">Fatty acid hydroxylase domain-containing protein</fullName>
    </recommendedName>
</protein>
<evidence type="ECO:0000256" key="4">
    <source>
        <dbReference type="ARBA" id="ARBA00023136"/>
    </source>
</evidence>
<feature type="transmembrane region" description="Helical" evidence="5">
    <location>
        <begin position="80"/>
        <end position="97"/>
    </location>
</feature>
<reference evidence="7" key="1">
    <citation type="submission" date="2021-01" db="EMBL/GenBank/DDBJ databases">
        <authorList>
            <consortium name="Genoscope - CEA"/>
            <person name="William W."/>
        </authorList>
    </citation>
    <scope>NUCLEOTIDE SEQUENCE</scope>
</reference>
<keyword evidence="2 5" id="KW-0812">Transmembrane</keyword>
<dbReference type="Pfam" id="PF04116">
    <property type="entry name" value="FA_hydroxylase"/>
    <property type="match status" value="1"/>
</dbReference>
<gene>
    <name evidence="7" type="ORF">PPRIM_AZ9-3.1.T0670008</name>
</gene>
<evidence type="ECO:0000256" key="1">
    <source>
        <dbReference type="ARBA" id="ARBA00004370"/>
    </source>
</evidence>
<dbReference type="AlphaFoldDB" id="A0A8S1MX04"/>
<sequence length="270" mass="32350">MSPVVGSELETLSFTEKHIYINDFKHYVQNVNVHHYKIMIGFIGAIAQYLFCCSLIEYYNPMPKTKLRVQNILKEIRYGIPQLMFGSSVTMTFYYYIYPYTPYYKYFEINEYRLLDLFSIIFQWIWITFNGYWIHRMLHLKYFYQYIHSIHHSFKEPTSFGYCAGHPLEGFLLGTLLLHSSEVLIPIHPLQTMIFGGLYAIRDMLAHDGGKLDYADHYRHHLYYVVNYGHPILDYYFCTSYNPKNYPIKEKCSYVSEFKNKDHPLFSKYS</sequence>
<evidence type="ECO:0000259" key="6">
    <source>
        <dbReference type="Pfam" id="PF04116"/>
    </source>
</evidence>
<feature type="transmembrane region" description="Helical" evidence="5">
    <location>
        <begin position="117"/>
        <end position="134"/>
    </location>
</feature>
<feature type="transmembrane region" description="Helical" evidence="5">
    <location>
        <begin position="38"/>
        <end position="59"/>
    </location>
</feature>
<dbReference type="InterPro" id="IPR050307">
    <property type="entry name" value="Sterol_Desaturase_Related"/>
</dbReference>